<feature type="transmembrane region" description="Helical" evidence="1">
    <location>
        <begin position="6"/>
        <end position="25"/>
    </location>
</feature>
<dbReference type="Proteomes" id="UP001341840">
    <property type="component" value="Unassembled WGS sequence"/>
</dbReference>
<feature type="non-terminal residue" evidence="2">
    <location>
        <position position="1"/>
    </location>
</feature>
<keyword evidence="1" id="KW-1133">Transmembrane helix</keyword>
<evidence type="ECO:0000313" key="3">
    <source>
        <dbReference type="Proteomes" id="UP001341840"/>
    </source>
</evidence>
<evidence type="ECO:0000313" key="2">
    <source>
        <dbReference type="EMBL" id="MED6165044.1"/>
    </source>
</evidence>
<comment type="caution">
    <text evidence="2">The sequence shown here is derived from an EMBL/GenBank/DDBJ whole genome shotgun (WGS) entry which is preliminary data.</text>
</comment>
<keyword evidence="3" id="KW-1185">Reference proteome</keyword>
<protein>
    <submittedName>
        <fullName evidence="2">Uncharacterized protein</fullName>
    </submittedName>
</protein>
<proteinExistence type="predicted"/>
<reference evidence="2 3" key="1">
    <citation type="journal article" date="2023" name="Plants (Basel)">
        <title>Bridging the Gap: Combining Genomics and Transcriptomics Approaches to Understand Stylosanthes scabra, an Orphan Legume from the Brazilian Caatinga.</title>
        <authorList>
            <person name="Ferreira-Neto J.R.C."/>
            <person name="da Silva M.D."/>
            <person name="Binneck E."/>
            <person name="de Melo N.F."/>
            <person name="da Silva R.H."/>
            <person name="de Melo A.L.T.M."/>
            <person name="Pandolfi V."/>
            <person name="Bustamante F.O."/>
            <person name="Brasileiro-Vidal A.C."/>
            <person name="Benko-Iseppon A.M."/>
        </authorList>
    </citation>
    <scope>NUCLEOTIDE SEQUENCE [LARGE SCALE GENOMIC DNA]</scope>
    <source>
        <tissue evidence="2">Leaves</tissue>
    </source>
</reference>
<keyword evidence="1" id="KW-0812">Transmembrane</keyword>
<dbReference type="EMBL" id="JASCZI010123059">
    <property type="protein sequence ID" value="MED6165044.1"/>
    <property type="molecule type" value="Genomic_DNA"/>
</dbReference>
<accession>A0ABU6UW10</accession>
<sequence>NPLPRFSPKLTLFLISSTTAVLLLGSSRRRSSSLSYSTSLTHIDAFNHTAFVTSGFVKSDITSAFNLHRHQGVTHQHHLLKTKQSPFFPTA</sequence>
<organism evidence="2 3">
    <name type="scientific">Stylosanthes scabra</name>
    <dbReference type="NCBI Taxonomy" id="79078"/>
    <lineage>
        <taxon>Eukaryota</taxon>
        <taxon>Viridiplantae</taxon>
        <taxon>Streptophyta</taxon>
        <taxon>Embryophyta</taxon>
        <taxon>Tracheophyta</taxon>
        <taxon>Spermatophyta</taxon>
        <taxon>Magnoliopsida</taxon>
        <taxon>eudicotyledons</taxon>
        <taxon>Gunneridae</taxon>
        <taxon>Pentapetalae</taxon>
        <taxon>rosids</taxon>
        <taxon>fabids</taxon>
        <taxon>Fabales</taxon>
        <taxon>Fabaceae</taxon>
        <taxon>Papilionoideae</taxon>
        <taxon>50 kb inversion clade</taxon>
        <taxon>dalbergioids sensu lato</taxon>
        <taxon>Dalbergieae</taxon>
        <taxon>Pterocarpus clade</taxon>
        <taxon>Stylosanthes</taxon>
    </lineage>
</organism>
<name>A0ABU6UW10_9FABA</name>
<evidence type="ECO:0000256" key="1">
    <source>
        <dbReference type="SAM" id="Phobius"/>
    </source>
</evidence>
<keyword evidence="1" id="KW-0472">Membrane</keyword>
<gene>
    <name evidence="2" type="ORF">PIB30_095915</name>
</gene>